<name>A0ABR4GS18_9EURO</name>
<protein>
    <submittedName>
        <fullName evidence="1">Uncharacterized protein</fullName>
    </submittedName>
</protein>
<reference evidence="1 2" key="1">
    <citation type="submission" date="2024-07" db="EMBL/GenBank/DDBJ databases">
        <title>Section-level genome sequencing and comparative genomics of Aspergillus sections Usti and Cavernicolus.</title>
        <authorList>
            <consortium name="Lawrence Berkeley National Laboratory"/>
            <person name="Nybo J.L."/>
            <person name="Vesth T.C."/>
            <person name="Theobald S."/>
            <person name="Frisvad J.C."/>
            <person name="Larsen T.O."/>
            <person name="Kjaerboelling I."/>
            <person name="Rothschild-Mancinelli K."/>
            <person name="Lyhne E.K."/>
            <person name="Kogle M.E."/>
            <person name="Barry K."/>
            <person name="Clum A."/>
            <person name="Na H."/>
            <person name="Ledsgaard L."/>
            <person name="Lin J."/>
            <person name="Lipzen A."/>
            <person name="Kuo A."/>
            <person name="Riley R."/>
            <person name="Mondo S."/>
            <person name="Labutti K."/>
            <person name="Haridas S."/>
            <person name="Pangalinan J."/>
            <person name="Salamov A.A."/>
            <person name="Simmons B.A."/>
            <person name="Magnuson J.K."/>
            <person name="Chen J."/>
            <person name="Drula E."/>
            <person name="Henrissat B."/>
            <person name="Wiebenga A."/>
            <person name="Lubbers R.J."/>
            <person name="Gomes A.C."/>
            <person name="Makela M.R."/>
            <person name="Stajich J."/>
            <person name="Grigoriev I.V."/>
            <person name="Mortensen U.H."/>
            <person name="De Vries R.P."/>
            <person name="Baker S.E."/>
            <person name="Andersen M.R."/>
        </authorList>
    </citation>
    <scope>NUCLEOTIDE SEQUENCE [LARGE SCALE GENOMIC DNA]</scope>
    <source>
        <strain evidence="1 2">CBS 588.65</strain>
    </source>
</reference>
<evidence type="ECO:0000313" key="1">
    <source>
        <dbReference type="EMBL" id="KAL2801676.1"/>
    </source>
</evidence>
<gene>
    <name evidence="1" type="ORF">BJX63DRAFT_426583</name>
</gene>
<dbReference type="Proteomes" id="UP001610334">
    <property type="component" value="Unassembled WGS sequence"/>
</dbReference>
<accession>A0ABR4GS18</accession>
<evidence type="ECO:0000313" key="2">
    <source>
        <dbReference type="Proteomes" id="UP001610334"/>
    </source>
</evidence>
<dbReference type="EMBL" id="JBFXLT010000268">
    <property type="protein sequence ID" value="KAL2801676.1"/>
    <property type="molecule type" value="Genomic_DNA"/>
</dbReference>
<comment type="caution">
    <text evidence="1">The sequence shown here is derived from an EMBL/GenBank/DDBJ whole genome shotgun (WGS) entry which is preliminary data.</text>
</comment>
<sequence length="201" mass="23222">MSVPLFIFAATIYLLDRLVSKYSRTRQIQLVQKVQEVVGTIILLKSPLSVTSLSKLMEISIISINARLNSLHSVLNIPNNNILPVRLFHLSFQDFLLNSSTRNKTAFWNLKKNIYNLKSYRTERSNINPKSINYYLPPELHKDPIGQADNILAFLKEHFLHWVEVISMLGKTSEVVEDISTLQSVIQAQQWKKLKVQNYKL</sequence>
<organism evidence="1 2">
    <name type="scientific">Aspergillus granulosus</name>
    <dbReference type="NCBI Taxonomy" id="176169"/>
    <lineage>
        <taxon>Eukaryota</taxon>
        <taxon>Fungi</taxon>
        <taxon>Dikarya</taxon>
        <taxon>Ascomycota</taxon>
        <taxon>Pezizomycotina</taxon>
        <taxon>Eurotiomycetes</taxon>
        <taxon>Eurotiomycetidae</taxon>
        <taxon>Eurotiales</taxon>
        <taxon>Aspergillaceae</taxon>
        <taxon>Aspergillus</taxon>
        <taxon>Aspergillus subgen. Nidulantes</taxon>
    </lineage>
</organism>
<keyword evidence="2" id="KW-1185">Reference proteome</keyword>
<proteinExistence type="predicted"/>